<protein>
    <recommendedName>
        <fullName evidence="3">ESX-1 secretion-associated protein</fullName>
    </recommendedName>
</protein>
<dbReference type="Proteomes" id="UP000193040">
    <property type="component" value="Unassembled WGS sequence"/>
</dbReference>
<sequence length="99" mass="9451">MADVLHVSDEGLQVLAAHCGKVSAELMAATPPPRGGLPIQATSGAVGAAHAALGGAIAALARRAQASAVKSAAAAAEFALTDADGAQQAAAIGDSVPQV</sequence>
<evidence type="ECO:0000313" key="1">
    <source>
        <dbReference type="EMBL" id="ORJ55941.1"/>
    </source>
</evidence>
<gene>
    <name evidence="1" type="ORF">B5M45_23905</name>
</gene>
<evidence type="ECO:0008006" key="3">
    <source>
        <dbReference type="Google" id="ProtNLM"/>
    </source>
</evidence>
<dbReference type="AlphaFoldDB" id="A0A1X0XSQ5"/>
<keyword evidence="2" id="KW-1185">Reference proteome</keyword>
<reference evidence="1 2" key="1">
    <citation type="submission" date="2017-03" db="EMBL/GenBank/DDBJ databases">
        <title>Genomic insights into Mycobacterium simiae human colonization.</title>
        <authorList>
            <person name="Steffani J.L."/>
            <person name="Brunck M.E."/>
            <person name="Cruz E."/>
            <person name="Montiel R."/>
            <person name="Barona F."/>
        </authorList>
    </citation>
    <scope>NUCLEOTIDE SEQUENCE [LARGE SCALE GENOMIC DNA]</scope>
    <source>
        <strain evidence="1 2">MsiGto</strain>
    </source>
</reference>
<evidence type="ECO:0000313" key="2">
    <source>
        <dbReference type="Proteomes" id="UP000193040"/>
    </source>
</evidence>
<name>A0A1X0XSQ5_MYCSI</name>
<dbReference type="EMBL" id="MZZM01000028">
    <property type="protein sequence ID" value="ORJ55941.1"/>
    <property type="molecule type" value="Genomic_DNA"/>
</dbReference>
<organism evidence="1 2">
    <name type="scientific">Mycobacterium simiae</name>
    <name type="common">Mycobacterium habana</name>
    <dbReference type="NCBI Taxonomy" id="1784"/>
    <lineage>
        <taxon>Bacteria</taxon>
        <taxon>Bacillati</taxon>
        <taxon>Actinomycetota</taxon>
        <taxon>Actinomycetes</taxon>
        <taxon>Mycobacteriales</taxon>
        <taxon>Mycobacteriaceae</taxon>
        <taxon>Mycobacterium</taxon>
        <taxon>Mycobacterium simiae complex</taxon>
    </lineage>
</organism>
<proteinExistence type="predicted"/>
<accession>A0A1X0XSQ5</accession>
<comment type="caution">
    <text evidence="1">The sequence shown here is derived from an EMBL/GenBank/DDBJ whole genome shotgun (WGS) entry which is preliminary data.</text>
</comment>
<dbReference type="RefSeq" id="WP_084952901.1">
    <property type="nucleotide sequence ID" value="NZ_MZZM01000028.1"/>
</dbReference>